<dbReference type="PANTHER" id="PTHR12526:SF630">
    <property type="entry name" value="GLYCOSYLTRANSFERASE"/>
    <property type="match status" value="1"/>
</dbReference>
<evidence type="ECO:0000313" key="2">
    <source>
        <dbReference type="EMBL" id="WDD96826.1"/>
    </source>
</evidence>
<evidence type="ECO:0000259" key="1">
    <source>
        <dbReference type="Pfam" id="PF13439"/>
    </source>
</evidence>
<reference evidence="2 3" key="1">
    <citation type="journal article" date="2015" name="Genome Announc.">
        <title>Draft Genome Sequences of Marine Isolates of Thalassomonas viridans and Thalassomonas actiniarum.</title>
        <authorList>
            <person name="Olonade I."/>
            <person name="van Zyl L.J."/>
            <person name="Trindade M."/>
        </authorList>
    </citation>
    <scope>NUCLEOTIDE SEQUENCE [LARGE SCALE GENOMIC DNA]</scope>
    <source>
        <strain evidence="2 3">A5K-106</strain>
    </source>
</reference>
<protein>
    <submittedName>
        <fullName evidence="2">Glycosyltransferase family 4 protein</fullName>
    </submittedName>
</protein>
<dbReference type="CDD" id="cd03801">
    <property type="entry name" value="GT4_PimA-like"/>
    <property type="match status" value="1"/>
</dbReference>
<dbReference type="Proteomes" id="UP000032568">
    <property type="component" value="Chromosome"/>
</dbReference>
<dbReference type="Pfam" id="PF13439">
    <property type="entry name" value="Glyco_transf_4"/>
    <property type="match status" value="1"/>
</dbReference>
<dbReference type="Gene3D" id="3.40.50.2000">
    <property type="entry name" value="Glycogen Phosphorylase B"/>
    <property type="match status" value="2"/>
</dbReference>
<gene>
    <name evidence="2" type="ORF">SG35_015760</name>
</gene>
<dbReference type="InterPro" id="IPR028098">
    <property type="entry name" value="Glyco_trans_4-like_N"/>
</dbReference>
<sequence length="355" mass="39636">MYANNSLLSKLPSPQSAIWLLLDSRYFGGIESHVLQLASALTGQGFKVQVIFIADYGEHALKSRLAQANIPFTCLTRGWRSLLYLAIRERPLLLHTHGYKAGLLGRFTALLSRLPVVSSFHAGEKLTGKLAFYHFIDRKSSVLCQSLIAVSEPIKATLPAKARVLNNFVTVSEQRENTGKQLAFVGRLSHEKGPDSFIRLARFYRGFKFHIYGSGPMESQLKALATDNVIFHGAKESMAGIWPKIRLLIMPSRFEGLPMSALEAMSNSIPVLAYRVGSLDKLITNDNGYLIPPEHFTGLSNALFSYLSCDSLTRSQLCQQARNTVLEKFSTRAVLPQLLDIYHESIEAKYLCKLR</sequence>
<name>A0AAE9YJZ4_9GAMM</name>
<dbReference type="KEGG" id="tact:SG35_015760"/>
<proteinExistence type="predicted"/>
<dbReference type="PANTHER" id="PTHR12526">
    <property type="entry name" value="GLYCOSYLTRANSFERASE"/>
    <property type="match status" value="1"/>
</dbReference>
<accession>A0AAE9YJZ4</accession>
<organism evidence="2 3">
    <name type="scientific">Thalassomonas actiniarum</name>
    <dbReference type="NCBI Taxonomy" id="485447"/>
    <lineage>
        <taxon>Bacteria</taxon>
        <taxon>Pseudomonadati</taxon>
        <taxon>Pseudomonadota</taxon>
        <taxon>Gammaproteobacteria</taxon>
        <taxon>Alteromonadales</taxon>
        <taxon>Colwelliaceae</taxon>
        <taxon>Thalassomonas</taxon>
    </lineage>
</organism>
<evidence type="ECO:0000313" key="3">
    <source>
        <dbReference type="Proteomes" id="UP000032568"/>
    </source>
</evidence>
<dbReference type="SUPFAM" id="SSF53756">
    <property type="entry name" value="UDP-Glycosyltransferase/glycogen phosphorylase"/>
    <property type="match status" value="1"/>
</dbReference>
<dbReference type="RefSeq" id="WP_044834831.1">
    <property type="nucleotide sequence ID" value="NZ_CP059735.1"/>
</dbReference>
<dbReference type="AlphaFoldDB" id="A0AAE9YJZ4"/>
<dbReference type="EMBL" id="CP059735">
    <property type="protein sequence ID" value="WDD96826.1"/>
    <property type="molecule type" value="Genomic_DNA"/>
</dbReference>
<reference evidence="2 3" key="2">
    <citation type="journal article" date="2022" name="Mar. Drugs">
        <title>Bioassay-Guided Fractionation Leads to the Detection of Cholic Acid Generated by the Rare Thalassomonas sp.</title>
        <authorList>
            <person name="Pheiffer F."/>
            <person name="Schneider Y.K."/>
            <person name="Hansen E.H."/>
            <person name="Andersen J.H."/>
            <person name="Isaksson J."/>
            <person name="Busche T."/>
            <person name="R C."/>
            <person name="Kalinowski J."/>
            <person name="Zyl L.V."/>
            <person name="Trindade M."/>
        </authorList>
    </citation>
    <scope>NUCLEOTIDE SEQUENCE [LARGE SCALE GENOMIC DNA]</scope>
    <source>
        <strain evidence="2 3">A5K-106</strain>
    </source>
</reference>
<feature type="domain" description="Glycosyltransferase subfamily 4-like N-terminal" evidence="1">
    <location>
        <begin position="27"/>
        <end position="160"/>
    </location>
</feature>
<keyword evidence="3" id="KW-1185">Reference proteome</keyword>
<dbReference type="Pfam" id="PF13692">
    <property type="entry name" value="Glyco_trans_1_4"/>
    <property type="match status" value="1"/>
</dbReference>
<dbReference type="GO" id="GO:0016757">
    <property type="term" value="F:glycosyltransferase activity"/>
    <property type="evidence" value="ECO:0007669"/>
    <property type="project" value="UniProtKB-ARBA"/>
</dbReference>